<dbReference type="OrthoDB" id="9811975at2"/>
<dbReference type="GO" id="GO:0005886">
    <property type="term" value="C:plasma membrane"/>
    <property type="evidence" value="ECO:0007669"/>
    <property type="project" value="UniProtKB-SubCell"/>
</dbReference>
<dbReference type="PATRIC" id="fig|391937.3.peg.2639"/>
<evidence type="ECO:0000313" key="9">
    <source>
        <dbReference type="EMBL" id="EKF18534.1"/>
    </source>
</evidence>
<dbReference type="Proteomes" id="UP000006786">
    <property type="component" value="Unassembled WGS sequence"/>
</dbReference>
<keyword evidence="6 8" id="KW-1133">Transmembrane helix</keyword>
<name>K2LL69_9HYPH</name>
<dbReference type="STRING" id="391937.NA2_12843"/>
<comment type="similarity">
    <text evidence="2">Belongs to the binding-protein-dependent transport system permease family. FecCD subfamily.</text>
</comment>
<reference evidence="9 10" key="1">
    <citation type="journal article" date="2012" name="J. Bacteriol.">
        <title>Genome Sequence of Nitratireductor pacificus Type Strain pht-3B.</title>
        <authorList>
            <person name="Lai Q."/>
            <person name="Li G."/>
            <person name="Shao Z."/>
        </authorList>
    </citation>
    <scope>NUCLEOTIDE SEQUENCE [LARGE SCALE GENOMIC DNA]</scope>
    <source>
        <strain evidence="10">pht-3B</strain>
    </source>
</reference>
<dbReference type="CDD" id="cd06550">
    <property type="entry name" value="TM_ABC_iron-siderophores_like"/>
    <property type="match status" value="1"/>
</dbReference>
<evidence type="ECO:0000256" key="5">
    <source>
        <dbReference type="ARBA" id="ARBA00022692"/>
    </source>
</evidence>
<gene>
    <name evidence="9" type="ORF">NA2_12843</name>
</gene>
<accession>K2LL69</accession>
<feature type="transmembrane region" description="Helical" evidence="8">
    <location>
        <begin position="40"/>
        <end position="60"/>
    </location>
</feature>
<dbReference type="Pfam" id="PF01032">
    <property type="entry name" value="FecCD"/>
    <property type="match status" value="1"/>
</dbReference>
<evidence type="ECO:0000256" key="1">
    <source>
        <dbReference type="ARBA" id="ARBA00004651"/>
    </source>
</evidence>
<dbReference type="PANTHER" id="PTHR30472:SF70">
    <property type="entry name" value="MOLYBDATE IMPORT SYSTEM PERMEASE PROTEIN MOLB"/>
    <property type="match status" value="1"/>
</dbReference>
<evidence type="ECO:0000256" key="4">
    <source>
        <dbReference type="ARBA" id="ARBA00022475"/>
    </source>
</evidence>
<feature type="transmembrane region" description="Helical" evidence="8">
    <location>
        <begin position="140"/>
        <end position="171"/>
    </location>
</feature>
<feature type="transmembrane region" description="Helical" evidence="8">
    <location>
        <begin position="183"/>
        <end position="204"/>
    </location>
</feature>
<feature type="transmembrane region" description="Helical" evidence="8">
    <location>
        <begin position="99"/>
        <end position="120"/>
    </location>
</feature>
<dbReference type="PANTHER" id="PTHR30472">
    <property type="entry name" value="FERRIC ENTEROBACTIN TRANSPORT SYSTEM PERMEASE PROTEIN"/>
    <property type="match status" value="1"/>
</dbReference>
<proteinExistence type="inferred from homology"/>
<comment type="caution">
    <text evidence="9">The sequence shown here is derived from an EMBL/GenBank/DDBJ whole genome shotgun (WGS) entry which is preliminary data.</text>
</comment>
<dbReference type="FunFam" id="1.10.3470.10:FF:000001">
    <property type="entry name" value="Vitamin B12 ABC transporter permease BtuC"/>
    <property type="match status" value="1"/>
</dbReference>
<evidence type="ECO:0000256" key="2">
    <source>
        <dbReference type="ARBA" id="ARBA00007935"/>
    </source>
</evidence>
<dbReference type="eggNOG" id="COG0609">
    <property type="taxonomic scope" value="Bacteria"/>
</dbReference>
<keyword evidence="4" id="KW-1003">Cell membrane</keyword>
<dbReference type="EMBL" id="AMRM01000013">
    <property type="protein sequence ID" value="EKF18534.1"/>
    <property type="molecule type" value="Genomic_DNA"/>
</dbReference>
<dbReference type="AlphaFoldDB" id="K2LL69"/>
<feature type="transmembrane region" description="Helical" evidence="8">
    <location>
        <begin position="234"/>
        <end position="253"/>
    </location>
</feature>
<dbReference type="SUPFAM" id="SSF81345">
    <property type="entry name" value="ABC transporter involved in vitamin B12 uptake, BtuC"/>
    <property type="match status" value="1"/>
</dbReference>
<evidence type="ECO:0000313" key="10">
    <source>
        <dbReference type="Proteomes" id="UP000006786"/>
    </source>
</evidence>
<protein>
    <submittedName>
        <fullName evidence="9">Transporter permease 2</fullName>
    </submittedName>
</protein>
<keyword evidence="10" id="KW-1185">Reference proteome</keyword>
<evidence type="ECO:0000256" key="3">
    <source>
        <dbReference type="ARBA" id="ARBA00022448"/>
    </source>
</evidence>
<feature type="transmembrane region" description="Helical" evidence="8">
    <location>
        <begin position="342"/>
        <end position="360"/>
    </location>
</feature>
<keyword evidence="7 8" id="KW-0472">Membrane</keyword>
<comment type="subcellular location">
    <subcellularLocation>
        <location evidence="1">Cell membrane</location>
        <topology evidence="1">Multi-pass membrane protein</topology>
    </subcellularLocation>
</comment>
<dbReference type="GO" id="GO:0022857">
    <property type="term" value="F:transmembrane transporter activity"/>
    <property type="evidence" value="ECO:0007669"/>
    <property type="project" value="InterPro"/>
</dbReference>
<sequence length="371" mass="38094">MTITREAGPPDAAAARDPLLSDTAEACFGETAVKAEKLRLLVYTLLGVALVATMLIGVCAGQYPVAPGKVLSIIVGYRTEGATLSMDERIVTLLRGPRIVLVALCGAGLAMSGAAMQGVFRNPLAAPELLGVSSGAAFGGAVAILCGFAGAALLGGAFAAGLFSLVMVGAIARVGGRADTTTVILTGVIVGAFFAALVSVTQLLADPYNSLPAIVFWLMGSFATATWEKVLLATPAVAVGSCLLWLMRFRVNALSLGDEEAGALGVPVERDRWLIFFGVTLIVATTVSVAGIVGWVGIVVPHVARLLIGHDHRHLLPASALLGASYLCVVDTLARSATSTEIPLGVLTAVIGAPFVAALLRRRQHAEEAMA</sequence>
<dbReference type="Gene3D" id="1.10.3470.10">
    <property type="entry name" value="ABC transporter involved in vitamin B12 uptake, BtuC"/>
    <property type="match status" value="1"/>
</dbReference>
<feature type="transmembrane region" description="Helical" evidence="8">
    <location>
        <begin position="273"/>
        <end position="303"/>
    </location>
</feature>
<dbReference type="InterPro" id="IPR037294">
    <property type="entry name" value="ABC_BtuC-like"/>
</dbReference>
<dbReference type="InterPro" id="IPR000522">
    <property type="entry name" value="ABC_transptr_permease_BtuC"/>
</dbReference>
<dbReference type="GO" id="GO:0033214">
    <property type="term" value="P:siderophore-iron import into cell"/>
    <property type="evidence" value="ECO:0007669"/>
    <property type="project" value="TreeGrafter"/>
</dbReference>
<evidence type="ECO:0000256" key="8">
    <source>
        <dbReference type="SAM" id="Phobius"/>
    </source>
</evidence>
<evidence type="ECO:0000256" key="7">
    <source>
        <dbReference type="ARBA" id="ARBA00023136"/>
    </source>
</evidence>
<dbReference type="RefSeq" id="WP_008597393.1">
    <property type="nucleotide sequence ID" value="NZ_AMRM01000013.1"/>
</dbReference>
<keyword evidence="3" id="KW-0813">Transport</keyword>
<evidence type="ECO:0000256" key="6">
    <source>
        <dbReference type="ARBA" id="ARBA00022989"/>
    </source>
</evidence>
<organism evidence="9 10">
    <name type="scientific">Nitratireductor pacificus pht-3B</name>
    <dbReference type="NCBI Taxonomy" id="391937"/>
    <lineage>
        <taxon>Bacteria</taxon>
        <taxon>Pseudomonadati</taxon>
        <taxon>Pseudomonadota</taxon>
        <taxon>Alphaproteobacteria</taxon>
        <taxon>Hyphomicrobiales</taxon>
        <taxon>Phyllobacteriaceae</taxon>
        <taxon>Nitratireductor</taxon>
    </lineage>
</organism>
<keyword evidence="5 8" id="KW-0812">Transmembrane</keyword>